<organism evidence="2 3">
    <name type="scientific">Candidatus Daviesbacteria bacterium RIFCSPHIGHO2_02_FULL_41_10</name>
    <dbReference type="NCBI Taxonomy" id="1797774"/>
    <lineage>
        <taxon>Bacteria</taxon>
        <taxon>Candidatus Daviesiibacteriota</taxon>
    </lineage>
</organism>
<dbReference type="EMBL" id="MFDB01000008">
    <property type="protein sequence ID" value="OGE33508.1"/>
    <property type="molecule type" value="Genomic_DNA"/>
</dbReference>
<feature type="coiled-coil region" evidence="1">
    <location>
        <begin position="191"/>
        <end position="232"/>
    </location>
</feature>
<dbReference type="InterPro" id="IPR050570">
    <property type="entry name" value="Cell_wall_metabolism_enzyme"/>
</dbReference>
<proteinExistence type="predicted"/>
<reference evidence="2 3" key="1">
    <citation type="journal article" date="2016" name="Nat. Commun.">
        <title>Thousands of microbial genomes shed light on interconnected biogeochemical processes in an aquifer system.</title>
        <authorList>
            <person name="Anantharaman K."/>
            <person name="Brown C.T."/>
            <person name="Hug L.A."/>
            <person name="Sharon I."/>
            <person name="Castelle C.J."/>
            <person name="Probst A.J."/>
            <person name="Thomas B.C."/>
            <person name="Singh A."/>
            <person name="Wilkins M.J."/>
            <person name="Karaoz U."/>
            <person name="Brodie E.L."/>
            <person name="Williams K.H."/>
            <person name="Hubbard S.S."/>
            <person name="Banfield J.F."/>
        </authorList>
    </citation>
    <scope>NUCLEOTIDE SEQUENCE [LARGE SCALE GENOMIC DNA]</scope>
</reference>
<dbReference type="Gene3D" id="6.10.250.3150">
    <property type="match status" value="1"/>
</dbReference>
<evidence type="ECO:0000313" key="2">
    <source>
        <dbReference type="EMBL" id="OGE33508.1"/>
    </source>
</evidence>
<accession>A0A1F5JY18</accession>
<dbReference type="PANTHER" id="PTHR21666">
    <property type="entry name" value="PEPTIDASE-RELATED"/>
    <property type="match status" value="1"/>
</dbReference>
<name>A0A1F5JY18_9BACT</name>
<evidence type="ECO:0000256" key="1">
    <source>
        <dbReference type="SAM" id="Coils"/>
    </source>
</evidence>
<dbReference type="Proteomes" id="UP000177258">
    <property type="component" value="Unassembled WGS sequence"/>
</dbReference>
<feature type="coiled-coil region" evidence="1">
    <location>
        <begin position="64"/>
        <end position="126"/>
    </location>
</feature>
<dbReference type="Gene3D" id="2.70.70.10">
    <property type="entry name" value="Glucose Permease (Domain IIA)"/>
    <property type="match status" value="2"/>
</dbReference>
<keyword evidence="1" id="KW-0175">Coiled coil</keyword>
<comment type="caution">
    <text evidence="2">The sequence shown here is derived from an EMBL/GenBank/DDBJ whole genome shotgun (WGS) entry which is preliminary data.</text>
</comment>
<dbReference type="SUPFAM" id="SSF51261">
    <property type="entry name" value="Duplicated hybrid motif"/>
    <property type="match status" value="2"/>
</dbReference>
<dbReference type="InterPro" id="IPR011055">
    <property type="entry name" value="Dup_hybrid_motif"/>
</dbReference>
<evidence type="ECO:0000313" key="3">
    <source>
        <dbReference type="Proteomes" id="UP000177258"/>
    </source>
</evidence>
<evidence type="ECO:0008006" key="4">
    <source>
        <dbReference type="Google" id="ProtNLM"/>
    </source>
</evidence>
<dbReference type="PANTHER" id="PTHR21666:SF270">
    <property type="entry name" value="MUREIN HYDROLASE ACTIVATOR ENVC"/>
    <property type="match status" value="1"/>
</dbReference>
<dbReference type="AlphaFoldDB" id="A0A1F5JY18"/>
<protein>
    <recommendedName>
        <fullName evidence="4">Peptidase M23 domain-containing protein</fullName>
    </recommendedName>
</protein>
<sequence length="422" mass="47289">MKKLLRSNKLVLSLFFLSISFLAFLFLNPNPYSPTPVFADTTCDPSSCPNDDPDKRAICLGEQIDKCTAQLNDTKNQEKTLKSQLNLIDGQTKVTELKIEETVLKIEKLKREINDLATRIDRIATTLDKLSEILLTRIVQTYKYSNAVSTIDLLFSSHGFADLIEKLKYIQVVQAYDKKKLYELQATKLAYNDQKQDKQTRQQEAEKLNKDLENYKTQLAQQKKDKDELLRVTKNDEAKYQALLAQARAEYLAIQGIIAGLGTENEVGSVNQGQRIATVINGPSCNSGGAHLHFTVVKDGATLNPFSYLKAIDNQNCSGSSCGNSDADSFNPSGSWDWPLNSPIKMNQGYGRTWAVQHTWVGKIYNFHNGIDIEGSSFEVKAVKQGILFRGSYSGEAGCALPYVRVKHGEEGLETLYLHVYY</sequence>
<dbReference type="GO" id="GO:0004222">
    <property type="term" value="F:metalloendopeptidase activity"/>
    <property type="evidence" value="ECO:0007669"/>
    <property type="project" value="TreeGrafter"/>
</dbReference>
<gene>
    <name evidence="2" type="ORF">A3D83_00880</name>
</gene>